<comment type="caution">
    <text evidence="5">The sequence shown here is derived from an EMBL/GenBank/DDBJ whole genome shotgun (WGS) entry which is preliminary data.</text>
</comment>
<keyword evidence="3" id="KW-0804">Transcription</keyword>
<protein>
    <submittedName>
        <fullName evidence="5">FadR family transcriptional regulator</fullName>
    </submittedName>
</protein>
<dbReference type="OrthoDB" id="9799482at2"/>
<keyword evidence="2" id="KW-0238">DNA-binding</keyword>
<dbReference type="CDD" id="cd07377">
    <property type="entry name" value="WHTH_GntR"/>
    <property type="match status" value="1"/>
</dbReference>
<dbReference type="PROSITE" id="PS50949">
    <property type="entry name" value="HTH_GNTR"/>
    <property type="match status" value="1"/>
</dbReference>
<dbReference type="InterPro" id="IPR036388">
    <property type="entry name" value="WH-like_DNA-bd_sf"/>
</dbReference>
<evidence type="ECO:0000256" key="2">
    <source>
        <dbReference type="ARBA" id="ARBA00023125"/>
    </source>
</evidence>
<evidence type="ECO:0000313" key="6">
    <source>
        <dbReference type="Proteomes" id="UP000295310"/>
    </source>
</evidence>
<dbReference type="PANTHER" id="PTHR43537">
    <property type="entry name" value="TRANSCRIPTIONAL REGULATOR, GNTR FAMILY"/>
    <property type="match status" value="1"/>
</dbReference>
<sequence>MMNTAKQKGFISVVKELENYMIAHDLSAGDKLHSERDLSEKMNISRSSIREALRAMELIGIITTKRGEGTFLSNVDDHQLFEIIGRFLIYSEKQKNEITEFKQLLEGFISHHGDKNRIIFRVYRLIKRYDKVFSGKGSEHD</sequence>
<accession>A0A4R6BFP2</accession>
<dbReference type="GO" id="GO:0003700">
    <property type="term" value="F:DNA-binding transcription factor activity"/>
    <property type="evidence" value="ECO:0007669"/>
    <property type="project" value="InterPro"/>
</dbReference>
<proteinExistence type="predicted"/>
<dbReference type="Proteomes" id="UP000295310">
    <property type="component" value="Unassembled WGS sequence"/>
</dbReference>
<dbReference type="EMBL" id="SCWA01000003">
    <property type="protein sequence ID" value="TDL98573.1"/>
    <property type="molecule type" value="Genomic_DNA"/>
</dbReference>
<dbReference type="Gene3D" id="1.10.10.10">
    <property type="entry name" value="Winged helix-like DNA-binding domain superfamily/Winged helix DNA-binding domain"/>
    <property type="match status" value="1"/>
</dbReference>
<dbReference type="Pfam" id="PF00392">
    <property type="entry name" value="GntR"/>
    <property type="match status" value="1"/>
</dbReference>
<evidence type="ECO:0000259" key="4">
    <source>
        <dbReference type="PROSITE" id="PS50949"/>
    </source>
</evidence>
<evidence type="ECO:0000256" key="3">
    <source>
        <dbReference type="ARBA" id="ARBA00023163"/>
    </source>
</evidence>
<keyword evidence="1" id="KW-0805">Transcription regulation</keyword>
<keyword evidence="6" id="KW-1185">Reference proteome</keyword>
<dbReference type="GO" id="GO:0003677">
    <property type="term" value="F:DNA binding"/>
    <property type="evidence" value="ECO:0007669"/>
    <property type="project" value="UniProtKB-KW"/>
</dbReference>
<dbReference type="AlphaFoldDB" id="A0A4R6BFP2"/>
<feature type="domain" description="HTH gntR-type" evidence="4">
    <location>
        <begin position="7"/>
        <end position="75"/>
    </location>
</feature>
<dbReference type="SMART" id="SM00345">
    <property type="entry name" value="HTH_GNTR"/>
    <property type="match status" value="1"/>
</dbReference>
<dbReference type="InterPro" id="IPR000524">
    <property type="entry name" value="Tscrpt_reg_HTH_GntR"/>
</dbReference>
<evidence type="ECO:0000313" key="5">
    <source>
        <dbReference type="EMBL" id="TDL98573.1"/>
    </source>
</evidence>
<name>A0A4R6BFP2_9STAP</name>
<gene>
    <name evidence="5" type="ORF">ERX27_02015</name>
</gene>
<organism evidence="5 6">
    <name type="scientific">Macrococcus brunensis</name>
    <dbReference type="NCBI Taxonomy" id="198483"/>
    <lineage>
        <taxon>Bacteria</taxon>
        <taxon>Bacillati</taxon>
        <taxon>Bacillota</taxon>
        <taxon>Bacilli</taxon>
        <taxon>Bacillales</taxon>
        <taxon>Staphylococcaceae</taxon>
        <taxon>Macrococcus</taxon>
    </lineage>
</organism>
<dbReference type="SUPFAM" id="SSF46785">
    <property type="entry name" value="Winged helix' DNA-binding domain"/>
    <property type="match status" value="1"/>
</dbReference>
<dbReference type="PRINTS" id="PR00035">
    <property type="entry name" value="HTHGNTR"/>
</dbReference>
<dbReference type="InterPro" id="IPR036390">
    <property type="entry name" value="WH_DNA-bd_sf"/>
</dbReference>
<reference evidence="5 6" key="1">
    <citation type="submission" date="2019-01" db="EMBL/GenBank/DDBJ databases">
        <title>Draft genome sequences of the type strains of six Macrococcus species.</title>
        <authorList>
            <person name="Mazhar S."/>
            <person name="Altermann E."/>
            <person name="Hill C."/>
            <person name="Mcauliffe O."/>
        </authorList>
    </citation>
    <scope>NUCLEOTIDE SEQUENCE [LARGE SCALE GENOMIC DNA]</scope>
    <source>
        <strain evidence="5 6">CCM4811</strain>
    </source>
</reference>
<evidence type="ECO:0000256" key="1">
    <source>
        <dbReference type="ARBA" id="ARBA00023015"/>
    </source>
</evidence>
<dbReference type="PANTHER" id="PTHR43537:SF54">
    <property type="entry name" value="TRANSCRIPTIONAL REGULATOR, GNTR FAMILY"/>
    <property type="match status" value="1"/>
</dbReference>